<dbReference type="PANTHER" id="PTHR32322:SF18">
    <property type="entry name" value="S-ADENOSYLMETHIONINE_S-ADENOSYLHOMOCYSTEINE TRANSPORTER"/>
    <property type="match status" value="1"/>
</dbReference>
<feature type="domain" description="EamA" evidence="7">
    <location>
        <begin position="9"/>
        <end position="141"/>
    </location>
</feature>
<dbReference type="GO" id="GO:0005886">
    <property type="term" value="C:plasma membrane"/>
    <property type="evidence" value="ECO:0007669"/>
    <property type="project" value="UniProtKB-SubCell"/>
</dbReference>
<comment type="subcellular location">
    <subcellularLocation>
        <location evidence="1">Cell membrane</location>
        <topology evidence="1">Multi-pass membrane protein</topology>
    </subcellularLocation>
</comment>
<feature type="transmembrane region" description="Helical" evidence="6">
    <location>
        <begin position="34"/>
        <end position="54"/>
    </location>
</feature>
<proteinExistence type="predicted"/>
<name>A0A399CTN8_9BACT</name>
<dbReference type="Proteomes" id="UP000266441">
    <property type="component" value="Unassembled WGS sequence"/>
</dbReference>
<dbReference type="InterPro" id="IPR037185">
    <property type="entry name" value="EmrE-like"/>
</dbReference>
<dbReference type="Pfam" id="PF00892">
    <property type="entry name" value="EamA"/>
    <property type="match status" value="2"/>
</dbReference>
<gene>
    <name evidence="8" type="ORF">D1164_20705</name>
</gene>
<evidence type="ECO:0000256" key="3">
    <source>
        <dbReference type="ARBA" id="ARBA00022692"/>
    </source>
</evidence>
<dbReference type="EMBL" id="QWET01000023">
    <property type="protein sequence ID" value="RIH63275.1"/>
    <property type="molecule type" value="Genomic_DNA"/>
</dbReference>
<evidence type="ECO:0000259" key="7">
    <source>
        <dbReference type="Pfam" id="PF00892"/>
    </source>
</evidence>
<accession>A0A399CTN8</accession>
<evidence type="ECO:0000256" key="4">
    <source>
        <dbReference type="ARBA" id="ARBA00022989"/>
    </source>
</evidence>
<keyword evidence="5 6" id="KW-0472">Membrane</keyword>
<feature type="transmembrane region" description="Helical" evidence="6">
    <location>
        <begin position="127"/>
        <end position="147"/>
    </location>
</feature>
<dbReference type="InterPro" id="IPR050638">
    <property type="entry name" value="AA-Vitamin_Transporters"/>
</dbReference>
<protein>
    <submittedName>
        <fullName evidence="8">DMT family transporter</fullName>
    </submittedName>
</protein>
<sequence>MKNIFKSTTFLAILATWLWSTAFVGVKIGLEYHTPFQFAGIRFFISGLFIFLLFGKFNLFYSQVKANWRFVLWISIIQIFAQYALFYSGLNLVPGALGAMLIGASPLFVAIVAHFSMHNDKMTPLKTFSILIGVAGIAVITLGRTTIEMEGALNLELLGIGLLLVNNLVAGYSNVLVSKSSADVSPFVLSSTSLMVGGIMLFLVSIPAEGINMGPFPAEYYVALAWLSFLSAAAFSIWFTLLKRPGVKVSVLNVWKFLIPVSGAILSWILLEDENPDLISVIGMVIIAISLLALNFANRKSVATKSRATPK</sequence>
<comment type="caution">
    <text evidence="8">The sequence shown here is derived from an EMBL/GenBank/DDBJ whole genome shotgun (WGS) entry which is preliminary data.</text>
</comment>
<evidence type="ECO:0000256" key="5">
    <source>
        <dbReference type="ARBA" id="ARBA00023136"/>
    </source>
</evidence>
<feature type="transmembrane region" description="Helical" evidence="6">
    <location>
        <begin position="187"/>
        <end position="208"/>
    </location>
</feature>
<feature type="transmembrane region" description="Helical" evidence="6">
    <location>
        <begin position="277"/>
        <end position="297"/>
    </location>
</feature>
<keyword evidence="4 6" id="KW-1133">Transmembrane helix</keyword>
<keyword evidence="9" id="KW-1185">Reference proteome</keyword>
<dbReference type="OrthoDB" id="9812547at2"/>
<feature type="transmembrane region" description="Helical" evidence="6">
    <location>
        <begin position="254"/>
        <end position="271"/>
    </location>
</feature>
<feature type="domain" description="EamA" evidence="7">
    <location>
        <begin position="158"/>
        <end position="295"/>
    </location>
</feature>
<evidence type="ECO:0000313" key="8">
    <source>
        <dbReference type="EMBL" id="RIH63275.1"/>
    </source>
</evidence>
<feature type="transmembrane region" description="Helical" evidence="6">
    <location>
        <begin position="92"/>
        <end position="115"/>
    </location>
</feature>
<organism evidence="8 9">
    <name type="scientific">Mariniphaga sediminis</name>
    <dbReference type="NCBI Taxonomy" id="1628158"/>
    <lineage>
        <taxon>Bacteria</taxon>
        <taxon>Pseudomonadati</taxon>
        <taxon>Bacteroidota</taxon>
        <taxon>Bacteroidia</taxon>
        <taxon>Marinilabiliales</taxon>
        <taxon>Prolixibacteraceae</taxon>
        <taxon>Mariniphaga</taxon>
    </lineage>
</organism>
<feature type="transmembrane region" description="Helical" evidence="6">
    <location>
        <begin position="153"/>
        <end position="175"/>
    </location>
</feature>
<feature type="transmembrane region" description="Helical" evidence="6">
    <location>
        <begin position="66"/>
        <end position="86"/>
    </location>
</feature>
<keyword evidence="2" id="KW-1003">Cell membrane</keyword>
<evidence type="ECO:0000256" key="6">
    <source>
        <dbReference type="SAM" id="Phobius"/>
    </source>
</evidence>
<dbReference type="AlphaFoldDB" id="A0A399CTN8"/>
<dbReference type="SUPFAM" id="SSF103481">
    <property type="entry name" value="Multidrug resistance efflux transporter EmrE"/>
    <property type="match status" value="2"/>
</dbReference>
<feature type="transmembrane region" description="Helical" evidence="6">
    <location>
        <begin position="220"/>
        <end position="242"/>
    </location>
</feature>
<evidence type="ECO:0000256" key="1">
    <source>
        <dbReference type="ARBA" id="ARBA00004651"/>
    </source>
</evidence>
<dbReference type="InterPro" id="IPR000620">
    <property type="entry name" value="EamA_dom"/>
</dbReference>
<keyword evidence="3 6" id="KW-0812">Transmembrane</keyword>
<evidence type="ECO:0000256" key="2">
    <source>
        <dbReference type="ARBA" id="ARBA00022475"/>
    </source>
</evidence>
<dbReference type="PANTHER" id="PTHR32322">
    <property type="entry name" value="INNER MEMBRANE TRANSPORTER"/>
    <property type="match status" value="1"/>
</dbReference>
<reference evidence="8 9" key="1">
    <citation type="journal article" date="2015" name="Int. J. Syst. Evol. Microbiol.">
        <title>Mariniphaga sediminis sp. nov., isolated from coastal sediment.</title>
        <authorList>
            <person name="Wang F.Q."/>
            <person name="Shen Q.Y."/>
            <person name="Chen G.J."/>
            <person name="Du Z.J."/>
        </authorList>
    </citation>
    <scope>NUCLEOTIDE SEQUENCE [LARGE SCALE GENOMIC DNA]</scope>
    <source>
        <strain evidence="8 9">SY21</strain>
    </source>
</reference>
<evidence type="ECO:0000313" key="9">
    <source>
        <dbReference type="Proteomes" id="UP000266441"/>
    </source>
</evidence>